<gene>
    <name evidence="2" type="ORF">SAMN04244572_01145</name>
</gene>
<dbReference type="EMBL" id="FNYQ01000013">
    <property type="protein sequence ID" value="SEI63785.1"/>
    <property type="molecule type" value="Genomic_DNA"/>
</dbReference>
<evidence type="ECO:0000313" key="3">
    <source>
        <dbReference type="Proteomes" id="UP000199250"/>
    </source>
</evidence>
<dbReference type="AlphaFoldDB" id="A0A1H6SJ32"/>
<accession>A0A1H6SJ32</accession>
<feature type="chain" id="PRO_5011570652" evidence="1">
    <location>
        <begin position="20"/>
        <end position="756"/>
    </location>
</feature>
<sequence length="756" mass="85921">MPLRLFLFVLLALGATARAEELSYRRDIQPIFTAKCVVCHACYDSPCQLNLGSGEGALRGAHKRSVYNGLRTEADEPTRLFLDARGEAAWRRKGFQSVLEAGGQAALMARMLELGRSRPLEHNVRLPEDLEIGIGRRNSCPLPGEFAAFARDNPRAGMPFAVAGLTDGEYATLMHWLKQGAPVDEAPLEPSPAESAQIADWERLLNARDMRSRLVARWLYEHLFLAHLHFEGGAPGHFFQLVRSCTPAGQPVEPIATRRPNDDPGSDFHYRLRPIREVIVHKTHITYPLGPQKLARVRELFFSGDWPVAELPGYGVQRRANPFDTFAAIPPQARYRFMLDNAEYFVRTFIRGPVCRGQIATDVIRDHFWALFQAPESDRYLTDARYRAAVTPLLVLPGQLDDIAGLWSLWGTYMERLKRYESRRRQAYAEAPAQWSDLWGGNDNALLTVFRQHDSASVRKGLVGAVPQTLWWLDFPLFERTYYQLVVNFDVFGNVSHQLQTRLYFDLIRNGAEQNFLRLLPADSRQAILDSWYENSGQLKLWLSYTEIDGATPSALGLPQHQPIHSFADHLLERHAAINARPDPLNRCRSAHCHRPEVARELQYAEQTLSRLASRPAASLPAVLALPEASLLRIEYGEGQREIYSLLRNRAHSNVAFIFGEQLRYRPRLDTLTLYPGVLSSYPNFLFNVRAEEVPAFVAALEQARGGAGFAAVVERWGIRRSHPEFWRYFNDLSAWLRETEPLEAGVLDMNRYQNL</sequence>
<dbReference type="OrthoDB" id="9809746at2"/>
<protein>
    <submittedName>
        <fullName evidence="2">Fatty acid cis/trans isomerase (CTI)</fullName>
    </submittedName>
</protein>
<reference evidence="2 3" key="1">
    <citation type="submission" date="2016-10" db="EMBL/GenBank/DDBJ databases">
        <authorList>
            <person name="de Groot N.N."/>
        </authorList>
    </citation>
    <scope>NUCLEOTIDE SEQUENCE [LARGE SCALE GENOMIC DNA]</scope>
    <source>
        <strain evidence="2 3">DSM 373</strain>
    </source>
</reference>
<feature type="signal peptide" evidence="1">
    <location>
        <begin position="1"/>
        <end position="19"/>
    </location>
</feature>
<dbReference type="GO" id="GO:0016853">
    <property type="term" value="F:isomerase activity"/>
    <property type="evidence" value="ECO:0007669"/>
    <property type="project" value="UniProtKB-KW"/>
</dbReference>
<dbReference type="Proteomes" id="UP000199250">
    <property type="component" value="Unassembled WGS sequence"/>
</dbReference>
<evidence type="ECO:0000313" key="2">
    <source>
        <dbReference type="EMBL" id="SEI63785.1"/>
    </source>
</evidence>
<organism evidence="2 3">
    <name type="scientific">Azotobacter beijerinckii</name>
    <dbReference type="NCBI Taxonomy" id="170623"/>
    <lineage>
        <taxon>Bacteria</taxon>
        <taxon>Pseudomonadati</taxon>
        <taxon>Pseudomonadota</taxon>
        <taxon>Gammaproteobacteria</taxon>
        <taxon>Pseudomonadales</taxon>
        <taxon>Pseudomonadaceae</taxon>
        <taxon>Azotobacter</taxon>
    </lineage>
</organism>
<dbReference type="InterPro" id="IPR010706">
    <property type="entry name" value="Fatty_acid_cis-trans_isomerase"/>
</dbReference>
<proteinExistence type="predicted"/>
<keyword evidence="1" id="KW-0732">Signal</keyword>
<dbReference type="Pfam" id="PF06934">
    <property type="entry name" value="CTI"/>
    <property type="match status" value="1"/>
</dbReference>
<dbReference type="RefSeq" id="WP_090730538.1">
    <property type="nucleotide sequence ID" value="NZ_FNYQ01000013.1"/>
</dbReference>
<evidence type="ECO:0000256" key="1">
    <source>
        <dbReference type="SAM" id="SignalP"/>
    </source>
</evidence>
<name>A0A1H6SJ32_9GAMM</name>
<keyword evidence="2" id="KW-0413">Isomerase</keyword>